<dbReference type="STRING" id="1079859.SAMN04515674_101330"/>
<dbReference type="OrthoDB" id="9795599at2"/>
<dbReference type="SUPFAM" id="SSF54913">
    <property type="entry name" value="GlnB-like"/>
    <property type="match status" value="1"/>
</dbReference>
<organism evidence="2 3">
    <name type="scientific">Pseudarcicella hirudinis</name>
    <dbReference type="NCBI Taxonomy" id="1079859"/>
    <lineage>
        <taxon>Bacteria</taxon>
        <taxon>Pseudomonadati</taxon>
        <taxon>Bacteroidota</taxon>
        <taxon>Cytophagia</taxon>
        <taxon>Cytophagales</taxon>
        <taxon>Flectobacillaceae</taxon>
        <taxon>Pseudarcicella</taxon>
    </lineage>
</organism>
<dbReference type="InterPro" id="IPR011322">
    <property type="entry name" value="N-reg_PII-like_a/b"/>
</dbReference>
<dbReference type="PANTHER" id="PTHR35983">
    <property type="entry name" value="UPF0166 PROTEIN TM_0021"/>
    <property type="match status" value="1"/>
</dbReference>
<proteinExistence type="inferred from homology"/>
<evidence type="ECO:0000256" key="1">
    <source>
        <dbReference type="ARBA" id="ARBA00010554"/>
    </source>
</evidence>
<protein>
    <submittedName>
        <fullName evidence="2">Uncharacterized protein</fullName>
    </submittedName>
</protein>
<evidence type="ECO:0000313" key="2">
    <source>
        <dbReference type="EMBL" id="SFP09521.1"/>
    </source>
</evidence>
<dbReference type="InterPro" id="IPR015867">
    <property type="entry name" value="N-reg_PII/ATP_PRibTrfase_C"/>
</dbReference>
<accession>A0A1I5MKP3</accession>
<dbReference type="Pfam" id="PF02641">
    <property type="entry name" value="DUF190"/>
    <property type="match status" value="1"/>
</dbReference>
<dbReference type="AlphaFoldDB" id="A0A1I5MKP3"/>
<dbReference type="Gene3D" id="3.30.70.120">
    <property type="match status" value="1"/>
</dbReference>
<gene>
    <name evidence="2" type="ORF">SAMN04515674_101330</name>
</gene>
<keyword evidence="3" id="KW-1185">Reference proteome</keyword>
<dbReference type="EMBL" id="FOXH01000001">
    <property type="protein sequence ID" value="SFP09521.1"/>
    <property type="molecule type" value="Genomic_DNA"/>
</dbReference>
<comment type="similarity">
    <text evidence="1">Belongs to the UPF0166 family.</text>
</comment>
<reference evidence="2 3" key="1">
    <citation type="submission" date="2016-10" db="EMBL/GenBank/DDBJ databases">
        <authorList>
            <person name="de Groot N.N."/>
        </authorList>
    </citation>
    <scope>NUCLEOTIDE SEQUENCE [LARGE SCALE GENOMIC DNA]</scope>
    <source>
        <strain evidence="3">E92,LMG 26720,CCM 7988</strain>
    </source>
</reference>
<dbReference type="RefSeq" id="WP_092011086.1">
    <property type="nucleotide sequence ID" value="NZ_FOXH01000001.1"/>
</dbReference>
<name>A0A1I5MKP3_9BACT</name>
<dbReference type="InterPro" id="IPR003793">
    <property type="entry name" value="UPF0166"/>
</dbReference>
<dbReference type="PANTHER" id="PTHR35983:SF1">
    <property type="entry name" value="UPF0166 PROTEIN TM_0021"/>
    <property type="match status" value="1"/>
</dbReference>
<evidence type="ECO:0000313" key="3">
    <source>
        <dbReference type="Proteomes" id="UP000199306"/>
    </source>
</evidence>
<dbReference type="Proteomes" id="UP000199306">
    <property type="component" value="Unassembled WGS sequence"/>
</dbReference>
<sequence length="99" mass="11269">MLQAQIFIDKDDLIGLKPLYQYTLEFLMKHGIKGATVFKGVGGFGPNHRLKYPNDLFSFDDVPMVITFIDEKEHVEKVLTALRAETKAGLIITSQVEQW</sequence>